<protein>
    <submittedName>
        <fullName evidence="9">PLDc N-terminal domain-containing protein</fullName>
    </submittedName>
</protein>
<dbReference type="EMBL" id="JAGSNF010000009">
    <property type="protein sequence ID" value="MBR7743290.1"/>
    <property type="molecule type" value="Genomic_DNA"/>
</dbReference>
<organism evidence="9 10">
    <name type="scientific">Phycicoccus avicenniae</name>
    <dbReference type="NCBI Taxonomy" id="2828860"/>
    <lineage>
        <taxon>Bacteria</taxon>
        <taxon>Bacillati</taxon>
        <taxon>Actinomycetota</taxon>
        <taxon>Actinomycetes</taxon>
        <taxon>Micrococcales</taxon>
        <taxon>Intrasporangiaceae</taxon>
        <taxon>Phycicoccus</taxon>
    </lineage>
</organism>
<feature type="region of interest" description="Disordered" evidence="6">
    <location>
        <begin position="54"/>
        <end position="92"/>
    </location>
</feature>
<evidence type="ECO:0000256" key="2">
    <source>
        <dbReference type="ARBA" id="ARBA00022475"/>
    </source>
</evidence>
<feature type="transmembrane region" description="Helical" evidence="7">
    <location>
        <begin position="34"/>
        <end position="52"/>
    </location>
</feature>
<accession>A0A941D7L6</accession>
<dbReference type="GO" id="GO:0005886">
    <property type="term" value="C:plasma membrane"/>
    <property type="evidence" value="ECO:0007669"/>
    <property type="project" value="UniProtKB-SubCell"/>
</dbReference>
<proteinExistence type="predicted"/>
<evidence type="ECO:0000256" key="5">
    <source>
        <dbReference type="ARBA" id="ARBA00023136"/>
    </source>
</evidence>
<dbReference type="InterPro" id="IPR027379">
    <property type="entry name" value="CLS_N"/>
</dbReference>
<keyword evidence="3 7" id="KW-0812">Transmembrane</keyword>
<comment type="subcellular location">
    <subcellularLocation>
        <location evidence="1">Cell membrane</location>
        <topology evidence="1">Multi-pass membrane protein</topology>
    </subcellularLocation>
</comment>
<evidence type="ECO:0000259" key="8">
    <source>
        <dbReference type="Pfam" id="PF13396"/>
    </source>
</evidence>
<name>A0A941D7L6_9MICO</name>
<keyword evidence="4 7" id="KW-1133">Transmembrane helix</keyword>
<evidence type="ECO:0000313" key="10">
    <source>
        <dbReference type="Proteomes" id="UP000677016"/>
    </source>
</evidence>
<dbReference type="RefSeq" id="WP_211602530.1">
    <property type="nucleotide sequence ID" value="NZ_JAGSNF010000009.1"/>
</dbReference>
<keyword evidence="5 7" id="KW-0472">Membrane</keyword>
<dbReference type="Proteomes" id="UP000677016">
    <property type="component" value="Unassembled WGS sequence"/>
</dbReference>
<gene>
    <name evidence="9" type="ORF">KC207_08310</name>
</gene>
<feature type="domain" description="Cardiolipin synthase N-terminal" evidence="8">
    <location>
        <begin position="11"/>
        <end position="55"/>
    </location>
</feature>
<reference evidence="9" key="1">
    <citation type="submission" date="2021-04" db="EMBL/GenBank/DDBJ databases">
        <title>Phycicoccus avicenniae sp. nov., a novel endophytic actinomycetes isolated from branch of Avicennia mariana.</title>
        <authorList>
            <person name="Tuo L."/>
        </authorList>
    </citation>
    <scope>NUCLEOTIDE SEQUENCE</scope>
    <source>
        <strain evidence="9">BSK3Z-2</strain>
    </source>
</reference>
<evidence type="ECO:0000256" key="1">
    <source>
        <dbReference type="ARBA" id="ARBA00004651"/>
    </source>
</evidence>
<evidence type="ECO:0000256" key="4">
    <source>
        <dbReference type="ARBA" id="ARBA00022989"/>
    </source>
</evidence>
<evidence type="ECO:0000313" key="9">
    <source>
        <dbReference type="EMBL" id="MBR7743290.1"/>
    </source>
</evidence>
<evidence type="ECO:0000256" key="7">
    <source>
        <dbReference type="SAM" id="Phobius"/>
    </source>
</evidence>
<dbReference type="AlphaFoldDB" id="A0A941D7L6"/>
<evidence type="ECO:0000256" key="6">
    <source>
        <dbReference type="SAM" id="MobiDB-lite"/>
    </source>
</evidence>
<evidence type="ECO:0000256" key="3">
    <source>
        <dbReference type="ARBA" id="ARBA00022692"/>
    </source>
</evidence>
<comment type="caution">
    <text evidence="9">The sequence shown here is derived from an EMBL/GenBank/DDBJ whole genome shotgun (WGS) entry which is preliminary data.</text>
</comment>
<keyword evidence="10" id="KW-1185">Reference proteome</keyword>
<sequence length="92" mass="10333">MRFLPVVLAFALTVYCLFDIRQTDPRHVRTLSRRLWALVVLVPFVGALAWFLSGRPGGGIGPFRAEERPRPGPPGRRPPRGPDDDPDFLRGI</sequence>
<dbReference type="Pfam" id="PF13396">
    <property type="entry name" value="PLDc_N"/>
    <property type="match status" value="1"/>
</dbReference>
<keyword evidence="2" id="KW-1003">Cell membrane</keyword>